<proteinExistence type="predicted"/>
<organism evidence="1 2">
    <name type="scientific">Corynebacterium accolens</name>
    <dbReference type="NCBI Taxonomy" id="38284"/>
    <lineage>
        <taxon>Bacteria</taxon>
        <taxon>Bacillati</taxon>
        <taxon>Actinomycetota</taxon>
        <taxon>Actinomycetes</taxon>
        <taxon>Mycobacteriales</taxon>
        <taxon>Corynebacteriaceae</taxon>
        <taxon>Corynebacterium</taxon>
    </lineage>
</organism>
<evidence type="ECO:0000313" key="1">
    <source>
        <dbReference type="EMBL" id="MDK4247766.1"/>
    </source>
</evidence>
<sequence>MTVRFKWSSGAFNKIRQDPALRGEIDDLASGIATRAGRGFGWKAEVRGGKRGSRYRAIVFTDTPRAMVVNARNNTLLKALKG</sequence>
<comment type="caution">
    <text evidence="1">The sequence shown here is derived from an EMBL/GenBank/DDBJ whole genome shotgun (WGS) entry which is preliminary data.</text>
</comment>
<dbReference type="EMBL" id="JASNUO010000006">
    <property type="protein sequence ID" value="MDK4247766.1"/>
    <property type="molecule type" value="Genomic_DNA"/>
</dbReference>
<dbReference type="RefSeq" id="WP_284612666.1">
    <property type="nucleotide sequence ID" value="NZ_JASNUO010000006.1"/>
</dbReference>
<reference evidence="1 2" key="1">
    <citation type="submission" date="2023-05" db="EMBL/GenBank/DDBJ databases">
        <title>Metabolic capabilities are highly conserved among human nasal-associated Corynebacterium species in pangenomic analyses.</title>
        <authorList>
            <person name="Tran T.H."/>
            <person name="Roberts A.Q."/>
            <person name="Escapa I.F."/>
            <person name="Gao W."/>
            <person name="Conlan S."/>
            <person name="Kong H."/>
            <person name="Segre J.A."/>
            <person name="Kelly M.S."/>
            <person name="Lemon K.P."/>
        </authorList>
    </citation>
    <scope>NUCLEOTIDE SEQUENCE [LARGE SCALE GENOMIC DNA]</scope>
    <source>
        <strain evidence="1 2">KPL3802</strain>
    </source>
</reference>
<protein>
    <recommendedName>
        <fullName evidence="3">Type II toxin-antitoxin system RelE/ParE family toxin</fullName>
    </recommendedName>
</protein>
<keyword evidence="2" id="KW-1185">Reference proteome</keyword>
<dbReference type="Proteomes" id="UP001239414">
    <property type="component" value="Unassembled WGS sequence"/>
</dbReference>
<name>A0ABT7FQ90_9CORY</name>
<evidence type="ECO:0008006" key="3">
    <source>
        <dbReference type="Google" id="ProtNLM"/>
    </source>
</evidence>
<accession>A0ABT7FQ90</accession>
<evidence type="ECO:0000313" key="2">
    <source>
        <dbReference type="Proteomes" id="UP001239414"/>
    </source>
</evidence>
<gene>
    <name evidence="1" type="ORF">QPX34_06970</name>
</gene>